<accession>A0A831XL82</accession>
<comment type="caution">
    <text evidence="2">The sequence shown here is derived from an EMBL/GenBank/DDBJ whole genome shotgun (WGS) entry which is preliminary data.</text>
</comment>
<name>A0A831XL82_GEOME</name>
<dbReference type="InterPro" id="IPR036869">
    <property type="entry name" value="J_dom_sf"/>
</dbReference>
<dbReference type="Pfam" id="PF00226">
    <property type="entry name" value="DnaJ"/>
    <property type="match status" value="1"/>
</dbReference>
<dbReference type="EMBL" id="DSOV01000009">
    <property type="protein sequence ID" value="HEN41291.1"/>
    <property type="molecule type" value="Genomic_DNA"/>
</dbReference>
<dbReference type="InterPro" id="IPR001623">
    <property type="entry name" value="DnaJ_domain"/>
</dbReference>
<reference evidence="2" key="1">
    <citation type="journal article" date="2020" name="mSystems">
        <title>Genome- and Community-Level Interaction Insights into Carbon Utilization and Element Cycling Functions of Hydrothermarchaeota in Hydrothermal Sediment.</title>
        <authorList>
            <person name="Zhou Z."/>
            <person name="Liu Y."/>
            <person name="Xu W."/>
            <person name="Pan J."/>
            <person name="Luo Z.H."/>
            <person name="Li M."/>
        </authorList>
    </citation>
    <scope>NUCLEOTIDE SEQUENCE [LARGE SCALE GENOMIC DNA]</scope>
    <source>
        <strain evidence="2">SpSt-349</strain>
    </source>
</reference>
<dbReference type="PROSITE" id="PS50076">
    <property type="entry name" value="DNAJ_2"/>
    <property type="match status" value="1"/>
</dbReference>
<evidence type="ECO:0000259" key="1">
    <source>
        <dbReference type="PROSITE" id="PS50076"/>
    </source>
</evidence>
<dbReference type="Gene3D" id="1.10.287.110">
    <property type="entry name" value="DnaJ domain"/>
    <property type="match status" value="1"/>
</dbReference>
<protein>
    <submittedName>
        <fullName evidence="2">Molecular chaperone DnaJ</fullName>
    </submittedName>
</protein>
<dbReference type="SUPFAM" id="SSF46565">
    <property type="entry name" value="Chaperone J-domain"/>
    <property type="match status" value="1"/>
</dbReference>
<feature type="domain" description="J" evidence="1">
    <location>
        <begin position="8"/>
        <end position="80"/>
    </location>
</feature>
<dbReference type="CDD" id="cd06257">
    <property type="entry name" value="DnaJ"/>
    <property type="match status" value="1"/>
</dbReference>
<dbReference type="SMART" id="SM00271">
    <property type="entry name" value="DnaJ"/>
    <property type="match status" value="1"/>
</dbReference>
<proteinExistence type="predicted"/>
<gene>
    <name evidence="2" type="ORF">ENQ87_02775</name>
</gene>
<sequence length="97" mass="11398">MQYADIVRALEIFGLSDRVTLREIKARHRELVRRHHPDTAGEGGDPGQIRLVNAAYAVLREYAENYRFSFAEEEFYEQNPEERLRMQFADVPLWGSK</sequence>
<organism evidence="2">
    <name type="scientific">Geobacter metallireducens</name>
    <dbReference type="NCBI Taxonomy" id="28232"/>
    <lineage>
        <taxon>Bacteria</taxon>
        <taxon>Pseudomonadati</taxon>
        <taxon>Thermodesulfobacteriota</taxon>
        <taxon>Desulfuromonadia</taxon>
        <taxon>Geobacterales</taxon>
        <taxon>Geobacteraceae</taxon>
        <taxon>Geobacter</taxon>
    </lineage>
</organism>
<evidence type="ECO:0000313" key="2">
    <source>
        <dbReference type="EMBL" id="HEN41291.1"/>
    </source>
</evidence>
<dbReference type="AlphaFoldDB" id="A0A831XL82"/>